<evidence type="ECO:0000256" key="1">
    <source>
        <dbReference type="SAM" id="MobiDB-lite"/>
    </source>
</evidence>
<dbReference type="AlphaFoldDB" id="A0A5C3QLR4"/>
<name>A0A5C3QLR4_9AGAR</name>
<dbReference type="Proteomes" id="UP000305067">
    <property type="component" value="Unassembled WGS sequence"/>
</dbReference>
<evidence type="ECO:0000259" key="2">
    <source>
        <dbReference type="Pfam" id="PF18596"/>
    </source>
</evidence>
<gene>
    <name evidence="3" type="ORF">BDV98DRAFT_603228</name>
</gene>
<organism evidence="3 4">
    <name type="scientific">Pterulicium gracile</name>
    <dbReference type="NCBI Taxonomy" id="1884261"/>
    <lineage>
        <taxon>Eukaryota</taxon>
        <taxon>Fungi</taxon>
        <taxon>Dikarya</taxon>
        <taxon>Basidiomycota</taxon>
        <taxon>Agaricomycotina</taxon>
        <taxon>Agaricomycetes</taxon>
        <taxon>Agaricomycetidae</taxon>
        <taxon>Agaricales</taxon>
        <taxon>Pleurotineae</taxon>
        <taxon>Pterulaceae</taxon>
        <taxon>Pterulicium</taxon>
    </lineage>
</organism>
<dbReference type="OrthoDB" id="5599874at2759"/>
<proteinExistence type="predicted"/>
<reference evidence="3 4" key="1">
    <citation type="journal article" date="2019" name="Nat. Ecol. Evol.">
        <title>Megaphylogeny resolves global patterns of mushroom evolution.</title>
        <authorList>
            <person name="Varga T."/>
            <person name="Krizsan K."/>
            <person name="Foldi C."/>
            <person name="Dima B."/>
            <person name="Sanchez-Garcia M."/>
            <person name="Sanchez-Ramirez S."/>
            <person name="Szollosi G.J."/>
            <person name="Szarkandi J.G."/>
            <person name="Papp V."/>
            <person name="Albert L."/>
            <person name="Andreopoulos W."/>
            <person name="Angelini C."/>
            <person name="Antonin V."/>
            <person name="Barry K.W."/>
            <person name="Bougher N.L."/>
            <person name="Buchanan P."/>
            <person name="Buyck B."/>
            <person name="Bense V."/>
            <person name="Catcheside P."/>
            <person name="Chovatia M."/>
            <person name="Cooper J."/>
            <person name="Damon W."/>
            <person name="Desjardin D."/>
            <person name="Finy P."/>
            <person name="Geml J."/>
            <person name="Haridas S."/>
            <person name="Hughes K."/>
            <person name="Justo A."/>
            <person name="Karasinski D."/>
            <person name="Kautmanova I."/>
            <person name="Kiss B."/>
            <person name="Kocsube S."/>
            <person name="Kotiranta H."/>
            <person name="LaButti K.M."/>
            <person name="Lechner B.E."/>
            <person name="Liimatainen K."/>
            <person name="Lipzen A."/>
            <person name="Lukacs Z."/>
            <person name="Mihaltcheva S."/>
            <person name="Morgado L.N."/>
            <person name="Niskanen T."/>
            <person name="Noordeloos M.E."/>
            <person name="Ohm R.A."/>
            <person name="Ortiz-Santana B."/>
            <person name="Ovrebo C."/>
            <person name="Racz N."/>
            <person name="Riley R."/>
            <person name="Savchenko A."/>
            <person name="Shiryaev A."/>
            <person name="Soop K."/>
            <person name="Spirin V."/>
            <person name="Szebenyi C."/>
            <person name="Tomsovsky M."/>
            <person name="Tulloss R.E."/>
            <person name="Uehling J."/>
            <person name="Grigoriev I.V."/>
            <person name="Vagvolgyi C."/>
            <person name="Papp T."/>
            <person name="Martin F.M."/>
            <person name="Miettinen O."/>
            <person name="Hibbett D.S."/>
            <person name="Nagy L.G."/>
        </authorList>
    </citation>
    <scope>NUCLEOTIDE SEQUENCE [LARGE SCALE GENOMIC DNA]</scope>
    <source>
        <strain evidence="3 4">CBS 309.79</strain>
    </source>
</reference>
<accession>A0A5C3QLR4</accession>
<dbReference type="EMBL" id="ML178821">
    <property type="protein sequence ID" value="TFL02863.1"/>
    <property type="molecule type" value="Genomic_DNA"/>
</dbReference>
<dbReference type="Pfam" id="PF18596">
    <property type="entry name" value="Sld7_C"/>
    <property type="match status" value="1"/>
</dbReference>
<dbReference type="InterPro" id="IPR041260">
    <property type="entry name" value="Sld7_C"/>
</dbReference>
<keyword evidence="4" id="KW-1185">Reference proteome</keyword>
<feature type="region of interest" description="Disordered" evidence="1">
    <location>
        <begin position="249"/>
        <end position="281"/>
    </location>
</feature>
<evidence type="ECO:0000313" key="4">
    <source>
        <dbReference type="Proteomes" id="UP000305067"/>
    </source>
</evidence>
<feature type="domain" description="Sld7 C-terminal" evidence="2">
    <location>
        <begin position="305"/>
        <end position="353"/>
    </location>
</feature>
<protein>
    <recommendedName>
        <fullName evidence="2">Sld7 C-terminal domain-containing protein</fullName>
    </recommendedName>
</protein>
<evidence type="ECO:0000313" key="3">
    <source>
        <dbReference type="EMBL" id="TFL02863.1"/>
    </source>
</evidence>
<sequence>MTLLTSPSPSKPSHRFLYRGALSLPDSHILLDGLTFYANSNDPALSPDKNPLLDNPLALALESMRRVPSLRFIGEVKLSEVYLDETPPMCLEVHPLATLTKLYFEQTFCLEPMDADISSIGIKVALGDTDGPETTYILIYAKHTSSTHSPLPPLLNILSQPSTSTSPTPPPIELLVSRITTQPRIISQPAIRLPRPDDPVPRSDNLLRRTALERSRTLSGKEQFSQLDAARKVNKPKRSNSVLGLGIGDPFSVPEMPPPLSRASSSTPGLDMEGGGGPESQLERANKNIIKQATQSLLTSPPYRMKKSDAEFKEVFNPIYRGVAFAMRKYIKETALDLDVVNKLVKAHAGMYVGKKGRSGNS</sequence>